<reference evidence="1 2" key="1">
    <citation type="journal article" date="2021" name="ISME J.">
        <title>Genomic evolution of the class Acidithiobacillia: deep-branching Proteobacteria living in extreme acidic conditions.</title>
        <authorList>
            <person name="Moya-Beltran A."/>
            <person name="Beard S."/>
            <person name="Rojas-Villalobos C."/>
            <person name="Issotta F."/>
            <person name="Gallardo Y."/>
            <person name="Ulloa R."/>
            <person name="Giaveno A."/>
            <person name="Degli Esposti M."/>
            <person name="Johnson D.B."/>
            <person name="Quatrini R."/>
        </authorList>
    </citation>
    <scope>NUCLEOTIDE SEQUENCE [LARGE SCALE GENOMIC DNA]</scope>
    <source>
        <strain evidence="1 2">GG1-14</strain>
    </source>
</reference>
<gene>
    <name evidence="1" type="ORF">HHS34_013685</name>
</gene>
<dbReference type="EMBL" id="CP127526">
    <property type="protein sequence ID" value="XRI73475.1"/>
    <property type="molecule type" value="Genomic_DNA"/>
</dbReference>
<sequence>MQFPWRPDIARAELRRTGLGLLLLLFLSVLAVLIFWLVGGPRLLLEEYLGARVQMSVHLADNPRFYWGRRYLQVFLQGLRIGPERQPAVQVQRLMLSLPWRPLLTGKVQIQQIFLDQPAVNMPWPGGGITGSAKSQNSTGFTLPADIQIHNGSLRWHDLAGHDLSLSGIAATLPRSGKGTVTGVWTWKRHTGPLQLQMMLQSGNEFSIHHLQLLIASHPAWESWSLQLPSLQMQQQSLWMPAMQLHWQIHKGRRVEGAVHDLHVQLSQQMLEMGSATLDVGLDFNVILEHGHFSWAQGSGHTHYRVTAQHLPALARQWGLPWPKLKNPEVPEQLMMTGELGWKNSRFYWDIDQGQLDNSLWSGQVSGSWKPLALHLDLRINQLNLGAYLPAPKPGPGAILPRIPAHWPITGSLHIGKLTWGKIRAEDVFIQSPKKTGSEAAAP</sequence>
<proteinExistence type="predicted"/>
<protein>
    <submittedName>
        <fullName evidence="1">AsmA family protein</fullName>
    </submittedName>
</protein>
<name>A0ACD5HEQ4_9PROT</name>
<evidence type="ECO:0000313" key="1">
    <source>
        <dbReference type="EMBL" id="XRI73475.1"/>
    </source>
</evidence>
<organism evidence="1 2">
    <name type="scientific">Acidithiobacillus montserratensis</name>
    <dbReference type="NCBI Taxonomy" id="2729135"/>
    <lineage>
        <taxon>Bacteria</taxon>
        <taxon>Pseudomonadati</taxon>
        <taxon>Pseudomonadota</taxon>
        <taxon>Acidithiobacillia</taxon>
        <taxon>Acidithiobacillales</taxon>
        <taxon>Acidithiobacillaceae</taxon>
        <taxon>Acidithiobacillus</taxon>
    </lineage>
</organism>
<keyword evidence="2" id="KW-1185">Reference proteome</keyword>
<evidence type="ECO:0000313" key="2">
    <source>
        <dbReference type="Proteomes" id="UP001195965"/>
    </source>
</evidence>
<accession>A0ACD5HEQ4</accession>
<dbReference type="Proteomes" id="UP001195965">
    <property type="component" value="Chromosome"/>
</dbReference>